<dbReference type="KEGG" id="lbc:LACBIDRAFT_312803"/>
<dbReference type="STRING" id="486041.B0E508"/>
<keyword evidence="1" id="KW-0808">Transferase</keyword>
<sequence>MAIFEIHFSIIENSGGGEGFMSSEFQRTLAVGERQTHSRTSFSSQKSPVVNRHVRNTQSIYLTRNYPGCSKQQQITLSLRTLAEASTTTRTLGSSTPLWLGAGCCQRQLIVVH</sequence>
<protein>
    <submittedName>
        <fullName evidence="1">Glycosyltransferase family 39 protein</fullName>
    </submittedName>
</protein>
<evidence type="ECO:0000313" key="2">
    <source>
        <dbReference type="Proteomes" id="UP000001194"/>
    </source>
</evidence>
<organism evidence="2">
    <name type="scientific">Laccaria bicolor (strain S238N-H82 / ATCC MYA-4686)</name>
    <name type="common">Bicoloured deceiver</name>
    <name type="synonym">Laccaria laccata var. bicolor</name>
    <dbReference type="NCBI Taxonomy" id="486041"/>
    <lineage>
        <taxon>Eukaryota</taxon>
        <taxon>Fungi</taxon>
        <taxon>Dikarya</taxon>
        <taxon>Basidiomycota</taxon>
        <taxon>Agaricomycotina</taxon>
        <taxon>Agaricomycetes</taxon>
        <taxon>Agaricomycetidae</taxon>
        <taxon>Agaricales</taxon>
        <taxon>Agaricineae</taxon>
        <taxon>Hydnangiaceae</taxon>
        <taxon>Laccaria</taxon>
    </lineage>
</organism>
<name>B0E508_LACBS</name>
<dbReference type="GeneID" id="6086932"/>
<gene>
    <name evidence="1" type="ORF">LACBIDRAFT_312803</name>
</gene>
<dbReference type="Proteomes" id="UP000001194">
    <property type="component" value="Unassembled WGS sequence"/>
</dbReference>
<dbReference type="EMBL" id="DS547586">
    <property type="protein sequence ID" value="EDQ98073.1"/>
    <property type="molecule type" value="Genomic_DNA"/>
</dbReference>
<accession>B0E508</accession>
<proteinExistence type="predicted"/>
<dbReference type="GO" id="GO:0016740">
    <property type="term" value="F:transferase activity"/>
    <property type="evidence" value="ECO:0007669"/>
    <property type="project" value="UniProtKB-KW"/>
</dbReference>
<keyword evidence="2" id="KW-1185">Reference proteome</keyword>
<dbReference type="InParanoid" id="B0E508"/>
<dbReference type="HOGENOM" id="CLU_2133959_0_0_1"/>
<reference evidence="1 2" key="1">
    <citation type="journal article" date="2008" name="Nature">
        <title>The genome of Laccaria bicolor provides insights into mycorrhizal symbiosis.</title>
        <authorList>
            <person name="Martin F."/>
            <person name="Aerts A."/>
            <person name="Ahren D."/>
            <person name="Brun A."/>
            <person name="Danchin E.G.J."/>
            <person name="Duchaussoy F."/>
            <person name="Gibon J."/>
            <person name="Kohler A."/>
            <person name="Lindquist E."/>
            <person name="Pereda V."/>
            <person name="Salamov A."/>
            <person name="Shapiro H.J."/>
            <person name="Wuyts J."/>
            <person name="Blaudez D."/>
            <person name="Buee M."/>
            <person name="Brokstein P."/>
            <person name="Canbaeck B."/>
            <person name="Cohen D."/>
            <person name="Courty P.E."/>
            <person name="Coutinho P.M."/>
            <person name="Delaruelle C."/>
            <person name="Detter J.C."/>
            <person name="Deveau A."/>
            <person name="DiFazio S."/>
            <person name="Duplessis S."/>
            <person name="Fraissinet-Tachet L."/>
            <person name="Lucic E."/>
            <person name="Frey-Klett P."/>
            <person name="Fourrey C."/>
            <person name="Feussner I."/>
            <person name="Gay G."/>
            <person name="Grimwood J."/>
            <person name="Hoegger P.J."/>
            <person name="Jain P."/>
            <person name="Kilaru S."/>
            <person name="Labbe J."/>
            <person name="Lin Y.C."/>
            <person name="Legue V."/>
            <person name="Le Tacon F."/>
            <person name="Marmeisse R."/>
            <person name="Melayah D."/>
            <person name="Montanini B."/>
            <person name="Muratet M."/>
            <person name="Nehls U."/>
            <person name="Niculita-Hirzel H."/>
            <person name="Oudot-Le Secq M.P."/>
            <person name="Peter M."/>
            <person name="Quesneville H."/>
            <person name="Rajashekar B."/>
            <person name="Reich M."/>
            <person name="Rouhier N."/>
            <person name="Schmutz J."/>
            <person name="Yin T."/>
            <person name="Chalot M."/>
            <person name="Henrissat B."/>
            <person name="Kuees U."/>
            <person name="Lucas S."/>
            <person name="Van de Peer Y."/>
            <person name="Podila G.K."/>
            <person name="Polle A."/>
            <person name="Pukkila P.J."/>
            <person name="Richardson P.M."/>
            <person name="Rouze P."/>
            <person name="Sanders I.R."/>
            <person name="Stajich J.E."/>
            <person name="Tunlid A."/>
            <person name="Tuskan G."/>
            <person name="Grigoriev I.V."/>
        </authorList>
    </citation>
    <scope>NUCLEOTIDE SEQUENCE [LARGE SCALE GENOMIC DNA]</scope>
    <source>
        <strain evidence="2">S238N-H82 / ATCC MYA-4686</strain>
    </source>
</reference>
<dbReference type="AlphaFoldDB" id="B0E508"/>
<evidence type="ECO:0000313" key="1">
    <source>
        <dbReference type="EMBL" id="EDQ98073.1"/>
    </source>
</evidence>
<dbReference type="RefSeq" id="XP_001891276.1">
    <property type="nucleotide sequence ID" value="XM_001891241.1"/>
</dbReference>